<comment type="caution">
    <text evidence="1">The sequence shown here is derived from an EMBL/GenBank/DDBJ whole genome shotgun (WGS) entry which is preliminary data.</text>
</comment>
<sequence>MLRVQVAFDAPPRFDGLLTRYRCLGTVHERRHRLARRTSCRGWVRPRSQRSAERRATEFIRTCGRAAVRQSTCRSSRPPHEICGPSWNDAFVDTPATGASPCHRPAMLTPCSTIVANVTRAPIYLRWGRDQ</sequence>
<name>A0A8J2SS59_9STRA</name>
<proteinExistence type="predicted"/>
<reference evidence="1" key="1">
    <citation type="submission" date="2021-11" db="EMBL/GenBank/DDBJ databases">
        <authorList>
            <consortium name="Genoscope - CEA"/>
            <person name="William W."/>
        </authorList>
    </citation>
    <scope>NUCLEOTIDE SEQUENCE</scope>
</reference>
<organism evidence="1 2">
    <name type="scientific">Pelagomonas calceolata</name>
    <dbReference type="NCBI Taxonomy" id="35677"/>
    <lineage>
        <taxon>Eukaryota</taxon>
        <taxon>Sar</taxon>
        <taxon>Stramenopiles</taxon>
        <taxon>Ochrophyta</taxon>
        <taxon>Pelagophyceae</taxon>
        <taxon>Pelagomonadales</taxon>
        <taxon>Pelagomonadaceae</taxon>
        <taxon>Pelagomonas</taxon>
    </lineage>
</organism>
<gene>
    <name evidence="1" type="ORF">PECAL_4P04130</name>
</gene>
<evidence type="ECO:0000313" key="2">
    <source>
        <dbReference type="Proteomes" id="UP000789595"/>
    </source>
</evidence>
<dbReference type="Proteomes" id="UP000789595">
    <property type="component" value="Unassembled WGS sequence"/>
</dbReference>
<protein>
    <submittedName>
        <fullName evidence="1">Uncharacterized protein</fullName>
    </submittedName>
</protein>
<dbReference type="AlphaFoldDB" id="A0A8J2SS59"/>
<accession>A0A8J2SS59</accession>
<evidence type="ECO:0000313" key="1">
    <source>
        <dbReference type="EMBL" id="CAH0373232.1"/>
    </source>
</evidence>
<dbReference type="EMBL" id="CAKKNE010000004">
    <property type="protein sequence ID" value="CAH0373232.1"/>
    <property type="molecule type" value="Genomic_DNA"/>
</dbReference>
<keyword evidence="2" id="KW-1185">Reference proteome</keyword>